<evidence type="ECO:0000256" key="5">
    <source>
        <dbReference type="SAM" id="Phobius"/>
    </source>
</evidence>
<gene>
    <name evidence="6" type="ORF">LMG29542_07354</name>
</gene>
<evidence type="ECO:0000313" key="6">
    <source>
        <dbReference type="EMBL" id="CAB3773637.1"/>
    </source>
</evidence>
<dbReference type="InterPro" id="IPR036259">
    <property type="entry name" value="MFS_trans_sf"/>
</dbReference>
<dbReference type="Gene3D" id="1.20.1250.20">
    <property type="entry name" value="MFS general substrate transporter like domains"/>
    <property type="match status" value="1"/>
</dbReference>
<keyword evidence="3 5" id="KW-1133">Transmembrane helix</keyword>
<feature type="transmembrane region" description="Helical" evidence="5">
    <location>
        <begin position="142"/>
        <end position="164"/>
    </location>
</feature>
<organism evidence="6 7">
    <name type="scientific">Paraburkholderia humisilvae</name>
    <dbReference type="NCBI Taxonomy" id="627669"/>
    <lineage>
        <taxon>Bacteria</taxon>
        <taxon>Pseudomonadati</taxon>
        <taxon>Pseudomonadota</taxon>
        <taxon>Betaproteobacteria</taxon>
        <taxon>Burkholderiales</taxon>
        <taxon>Burkholderiaceae</taxon>
        <taxon>Paraburkholderia</taxon>
    </lineage>
</organism>
<evidence type="ECO:0000256" key="1">
    <source>
        <dbReference type="ARBA" id="ARBA00004141"/>
    </source>
</evidence>
<evidence type="ECO:0000256" key="2">
    <source>
        <dbReference type="ARBA" id="ARBA00022692"/>
    </source>
</evidence>
<evidence type="ECO:0000313" key="7">
    <source>
        <dbReference type="Proteomes" id="UP000494363"/>
    </source>
</evidence>
<dbReference type="PANTHER" id="PTHR42718">
    <property type="entry name" value="MAJOR FACILITATOR SUPERFAMILY MULTIDRUG TRANSPORTER MFSC"/>
    <property type="match status" value="1"/>
</dbReference>
<evidence type="ECO:0000256" key="4">
    <source>
        <dbReference type="ARBA" id="ARBA00023136"/>
    </source>
</evidence>
<sequence length="172" mass="17933">MLDLSLFRYPRFIGVQVLPIATCYCYIVLLVVLPSRFVGVDGYSEIDAGMLMLPLSAPMLVVPLAAATLTRWMSAGAISGIGLLIAAAGLYWLMTALSHGASHAVIAPLLTIGFGAAMPWGLMDGLSVSVVPKERAGMATGIFSTTRVAGECIALATVSAIMAVSRRSSRSG</sequence>
<keyword evidence="2 5" id="KW-0812">Transmembrane</keyword>
<keyword evidence="4 5" id="KW-0472">Membrane</keyword>
<dbReference type="Proteomes" id="UP000494363">
    <property type="component" value="Unassembled WGS sequence"/>
</dbReference>
<dbReference type="InterPro" id="IPR011701">
    <property type="entry name" value="MFS"/>
</dbReference>
<name>A0A6J5F811_9BURK</name>
<proteinExistence type="predicted"/>
<accession>A0A6J5F811</accession>
<reference evidence="6 7" key="1">
    <citation type="submission" date="2020-04" db="EMBL/GenBank/DDBJ databases">
        <authorList>
            <person name="De Canck E."/>
        </authorList>
    </citation>
    <scope>NUCLEOTIDE SEQUENCE [LARGE SCALE GENOMIC DNA]</scope>
    <source>
        <strain evidence="6 7">LMG 29542</strain>
    </source>
</reference>
<dbReference type="EMBL" id="CADIKH010000081">
    <property type="protein sequence ID" value="CAB3773637.1"/>
    <property type="molecule type" value="Genomic_DNA"/>
</dbReference>
<dbReference type="SUPFAM" id="SSF103473">
    <property type="entry name" value="MFS general substrate transporter"/>
    <property type="match status" value="1"/>
</dbReference>
<dbReference type="Pfam" id="PF07690">
    <property type="entry name" value="MFS_1"/>
    <property type="match status" value="1"/>
</dbReference>
<evidence type="ECO:0000256" key="3">
    <source>
        <dbReference type="ARBA" id="ARBA00022989"/>
    </source>
</evidence>
<feature type="transmembrane region" description="Helical" evidence="5">
    <location>
        <begin position="72"/>
        <end position="93"/>
    </location>
</feature>
<comment type="subcellular location">
    <subcellularLocation>
        <location evidence="1">Membrane</location>
        <topology evidence="1">Multi-pass membrane protein</topology>
    </subcellularLocation>
</comment>
<evidence type="ECO:0008006" key="8">
    <source>
        <dbReference type="Google" id="ProtNLM"/>
    </source>
</evidence>
<feature type="transmembrane region" description="Helical" evidence="5">
    <location>
        <begin position="12"/>
        <end position="34"/>
    </location>
</feature>
<dbReference type="GO" id="GO:0016020">
    <property type="term" value="C:membrane"/>
    <property type="evidence" value="ECO:0007669"/>
    <property type="project" value="UniProtKB-SubCell"/>
</dbReference>
<dbReference type="GO" id="GO:0022857">
    <property type="term" value="F:transmembrane transporter activity"/>
    <property type="evidence" value="ECO:0007669"/>
    <property type="project" value="InterPro"/>
</dbReference>
<feature type="transmembrane region" description="Helical" evidence="5">
    <location>
        <begin position="105"/>
        <end position="122"/>
    </location>
</feature>
<protein>
    <recommendedName>
        <fullName evidence="8">Major facilitator superfamily (MFS) profile domain-containing protein</fullName>
    </recommendedName>
</protein>
<keyword evidence="7" id="KW-1185">Reference proteome</keyword>
<dbReference type="AlphaFoldDB" id="A0A6J5F811"/>
<dbReference type="PANTHER" id="PTHR42718:SF49">
    <property type="entry name" value="EXPORT PROTEIN"/>
    <property type="match status" value="1"/>
</dbReference>